<sequence length="89" mass="10527">MFFVYILRSSSNQLYIGQTNNFENREKQQLSKSSKAAKFIKDGKEFSLVYSEEYSTRLESMRREKQLKGWKRAKKEALIKGDLALLKRL</sequence>
<dbReference type="PANTHER" id="PTHR34477:SF1">
    <property type="entry name" value="UPF0213 PROTEIN YHBQ"/>
    <property type="match status" value="1"/>
</dbReference>
<dbReference type="InterPro" id="IPR050190">
    <property type="entry name" value="UPF0213_domain"/>
</dbReference>
<organism evidence="3 4">
    <name type="scientific">Candidatus Gottesmanbacteria bacterium GW2011_GWA1_43_11</name>
    <dbReference type="NCBI Taxonomy" id="1618436"/>
    <lineage>
        <taxon>Bacteria</taxon>
        <taxon>Candidatus Gottesmaniibacteriota</taxon>
    </lineage>
</organism>
<evidence type="ECO:0000313" key="3">
    <source>
        <dbReference type="EMBL" id="KKS85479.1"/>
    </source>
</evidence>
<dbReference type="InterPro" id="IPR000305">
    <property type="entry name" value="GIY-YIG_endonuc"/>
</dbReference>
<evidence type="ECO:0000256" key="1">
    <source>
        <dbReference type="ARBA" id="ARBA00007435"/>
    </source>
</evidence>
<dbReference type="AlphaFoldDB" id="A0A0G1CJ14"/>
<dbReference type="Gene3D" id="3.40.1440.10">
    <property type="entry name" value="GIY-YIG endonuclease"/>
    <property type="match status" value="1"/>
</dbReference>
<accession>A0A0G1CJ14</accession>
<comment type="similarity">
    <text evidence="1">Belongs to the UPF0213 family.</text>
</comment>
<name>A0A0G1CJ14_9BACT</name>
<dbReference type="PANTHER" id="PTHR34477">
    <property type="entry name" value="UPF0213 PROTEIN YHBQ"/>
    <property type="match status" value="1"/>
</dbReference>
<proteinExistence type="inferred from homology"/>
<dbReference type="EMBL" id="LCFB01000007">
    <property type="protein sequence ID" value="KKS85479.1"/>
    <property type="molecule type" value="Genomic_DNA"/>
</dbReference>
<protein>
    <recommendedName>
        <fullName evidence="2">GIY-YIG domain-containing protein</fullName>
    </recommendedName>
</protein>
<evidence type="ECO:0000259" key="2">
    <source>
        <dbReference type="PROSITE" id="PS50164"/>
    </source>
</evidence>
<reference evidence="3 4" key="1">
    <citation type="journal article" date="2015" name="Nature">
        <title>rRNA introns, odd ribosomes, and small enigmatic genomes across a large radiation of phyla.</title>
        <authorList>
            <person name="Brown C.T."/>
            <person name="Hug L.A."/>
            <person name="Thomas B.C."/>
            <person name="Sharon I."/>
            <person name="Castelle C.J."/>
            <person name="Singh A."/>
            <person name="Wilkins M.J."/>
            <person name="Williams K.H."/>
            <person name="Banfield J.F."/>
        </authorList>
    </citation>
    <scope>NUCLEOTIDE SEQUENCE [LARGE SCALE GENOMIC DNA]</scope>
</reference>
<dbReference type="SMART" id="SM00465">
    <property type="entry name" value="GIYc"/>
    <property type="match status" value="1"/>
</dbReference>
<dbReference type="SUPFAM" id="SSF82771">
    <property type="entry name" value="GIY-YIG endonuclease"/>
    <property type="match status" value="1"/>
</dbReference>
<dbReference type="InterPro" id="IPR035901">
    <property type="entry name" value="GIY-YIG_endonuc_sf"/>
</dbReference>
<gene>
    <name evidence="3" type="ORF">UV59_C0007G0062</name>
</gene>
<dbReference type="STRING" id="1618436.UV59_C0007G0062"/>
<comment type="caution">
    <text evidence="3">The sequence shown here is derived from an EMBL/GenBank/DDBJ whole genome shotgun (WGS) entry which is preliminary data.</text>
</comment>
<evidence type="ECO:0000313" key="4">
    <source>
        <dbReference type="Proteomes" id="UP000034543"/>
    </source>
</evidence>
<dbReference type="PROSITE" id="PS50164">
    <property type="entry name" value="GIY_YIG"/>
    <property type="match status" value="1"/>
</dbReference>
<dbReference type="Proteomes" id="UP000034543">
    <property type="component" value="Unassembled WGS sequence"/>
</dbReference>
<dbReference type="Pfam" id="PF01541">
    <property type="entry name" value="GIY-YIG"/>
    <property type="match status" value="1"/>
</dbReference>
<feature type="domain" description="GIY-YIG" evidence="2">
    <location>
        <begin position="1"/>
        <end position="77"/>
    </location>
</feature>